<dbReference type="EMBL" id="CP119078">
    <property type="protein sequence ID" value="WED42158.1"/>
    <property type="molecule type" value="Genomic_DNA"/>
</dbReference>
<feature type="transmembrane region" description="Helical" evidence="1">
    <location>
        <begin position="65"/>
        <end position="86"/>
    </location>
</feature>
<dbReference type="SUPFAM" id="SSF81324">
    <property type="entry name" value="Voltage-gated potassium channels"/>
    <property type="match status" value="1"/>
</dbReference>
<keyword evidence="1" id="KW-0812">Transmembrane</keyword>
<keyword evidence="1" id="KW-0472">Membrane</keyword>
<protein>
    <submittedName>
        <fullName evidence="3">Ion channel</fullName>
    </submittedName>
</protein>
<keyword evidence="4" id="KW-1185">Reference proteome</keyword>
<feature type="transmembrane region" description="Helical" evidence="1">
    <location>
        <begin position="92"/>
        <end position="111"/>
    </location>
</feature>
<sequence length="215" mass="24422">MLILSNVIARLRFLFLFIVLVLFCFSKAVSAQFGLGQLDEFVLFVVIIYSLVIIGDRAKIFLLVLFFLAGLELLFLFLSVLFAFPILQVIKAFFIMLYFALMVAACLRYTFADKTIDITTLFGSLSAYLFIGLAYAYLYLWLSFLDPNAFTNIKYDADAIYYSFITLTTVGFGDIVPKKPIAQTFSWMESFIGQAYLAIIMAQLVGRYMAGKLNR</sequence>
<dbReference type="Proteomes" id="UP001222087">
    <property type="component" value="Chromosome"/>
</dbReference>
<evidence type="ECO:0000256" key="1">
    <source>
        <dbReference type="SAM" id="Phobius"/>
    </source>
</evidence>
<feature type="domain" description="Potassium channel" evidence="2">
    <location>
        <begin position="157"/>
        <end position="205"/>
    </location>
</feature>
<organism evidence="3 4">
    <name type="scientific">Legionella cardiaca</name>
    <dbReference type="NCBI Taxonomy" id="1071983"/>
    <lineage>
        <taxon>Bacteria</taxon>
        <taxon>Pseudomonadati</taxon>
        <taxon>Pseudomonadota</taxon>
        <taxon>Gammaproteobacteria</taxon>
        <taxon>Legionellales</taxon>
        <taxon>Legionellaceae</taxon>
        <taxon>Legionella</taxon>
    </lineage>
</organism>
<evidence type="ECO:0000313" key="3">
    <source>
        <dbReference type="EMBL" id="WED42158.1"/>
    </source>
</evidence>
<dbReference type="Gene3D" id="1.10.287.70">
    <property type="match status" value="1"/>
</dbReference>
<reference evidence="3 4" key="1">
    <citation type="submission" date="2023-02" db="EMBL/GenBank/DDBJ databases">
        <title>Genome Sequence of L. cardiaca H63T.</title>
        <authorList>
            <person name="Lopez A.E."/>
            <person name="Cianciotto N.P."/>
        </authorList>
    </citation>
    <scope>NUCLEOTIDE SEQUENCE [LARGE SCALE GENOMIC DNA]</scope>
    <source>
        <strain evidence="3 4">H63</strain>
    </source>
</reference>
<feature type="transmembrane region" description="Helical" evidence="1">
    <location>
        <begin position="159"/>
        <end position="176"/>
    </location>
</feature>
<proteinExistence type="predicted"/>
<gene>
    <name evidence="3" type="ORF">PXX05_09475</name>
</gene>
<feature type="transmembrane region" description="Helical" evidence="1">
    <location>
        <begin position="41"/>
        <end position="58"/>
    </location>
</feature>
<dbReference type="Pfam" id="PF07885">
    <property type="entry name" value="Ion_trans_2"/>
    <property type="match status" value="1"/>
</dbReference>
<evidence type="ECO:0000313" key="4">
    <source>
        <dbReference type="Proteomes" id="UP001222087"/>
    </source>
</evidence>
<accession>A0ABY8ANM0</accession>
<dbReference type="RefSeq" id="WP_275087983.1">
    <property type="nucleotide sequence ID" value="NZ_CP119078.1"/>
</dbReference>
<evidence type="ECO:0000259" key="2">
    <source>
        <dbReference type="Pfam" id="PF07885"/>
    </source>
</evidence>
<feature type="transmembrane region" description="Helical" evidence="1">
    <location>
        <begin position="188"/>
        <end position="210"/>
    </location>
</feature>
<keyword evidence="1" id="KW-1133">Transmembrane helix</keyword>
<feature type="transmembrane region" description="Helical" evidence="1">
    <location>
        <begin position="118"/>
        <end position="139"/>
    </location>
</feature>
<dbReference type="InterPro" id="IPR013099">
    <property type="entry name" value="K_chnl_dom"/>
</dbReference>
<name>A0ABY8ANM0_9GAMM</name>